<dbReference type="EMBL" id="CAXDID020000002">
    <property type="protein sequence ID" value="CAL5970834.1"/>
    <property type="molecule type" value="Genomic_DNA"/>
</dbReference>
<keyword evidence="2" id="KW-1185">Reference proteome</keyword>
<gene>
    <name evidence="1" type="ORF">HINF_LOCUS774</name>
</gene>
<name>A0ABP1GKH3_9EUKA</name>
<organism evidence="1 2">
    <name type="scientific">Hexamita inflata</name>
    <dbReference type="NCBI Taxonomy" id="28002"/>
    <lineage>
        <taxon>Eukaryota</taxon>
        <taxon>Metamonada</taxon>
        <taxon>Diplomonadida</taxon>
        <taxon>Hexamitidae</taxon>
        <taxon>Hexamitinae</taxon>
        <taxon>Hexamita</taxon>
    </lineage>
</organism>
<proteinExistence type="predicted"/>
<dbReference type="Proteomes" id="UP001642409">
    <property type="component" value="Unassembled WGS sequence"/>
</dbReference>
<evidence type="ECO:0000313" key="2">
    <source>
        <dbReference type="Proteomes" id="UP001642409"/>
    </source>
</evidence>
<sequence length="158" mass="17874">MKANSYFTHLPMAHSFLKVSPFAVNQVFLVLGKNQSVPTGLLNFRFLDLVAQQLIGSGNIIILCIFYCDNFEVTICKLITERFLTLAAVLLQKLTELKTEFPHTKARTNTNSVLKKLAPSRVPPLPKRQLRCASCVNELEAQEIAEENRLRPPTFEQN</sequence>
<comment type="caution">
    <text evidence="1">The sequence shown here is derived from an EMBL/GenBank/DDBJ whole genome shotgun (WGS) entry which is preliminary data.</text>
</comment>
<evidence type="ECO:0000313" key="1">
    <source>
        <dbReference type="EMBL" id="CAL5970834.1"/>
    </source>
</evidence>
<protein>
    <submittedName>
        <fullName evidence="1">Hypothetical_protein</fullName>
    </submittedName>
</protein>
<accession>A0ABP1GKH3</accession>
<reference evidence="1 2" key="1">
    <citation type="submission" date="2024-07" db="EMBL/GenBank/DDBJ databases">
        <authorList>
            <person name="Akdeniz Z."/>
        </authorList>
    </citation>
    <scope>NUCLEOTIDE SEQUENCE [LARGE SCALE GENOMIC DNA]</scope>
</reference>